<protein>
    <recommendedName>
        <fullName evidence="4">Phage major capsid protein</fullName>
    </recommendedName>
</protein>
<evidence type="ECO:0000313" key="2">
    <source>
        <dbReference type="EMBL" id="CAB4219780.1"/>
    </source>
</evidence>
<gene>
    <name evidence="1" type="ORF">UFOVP1113_47</name>
    <name evidence="3" type="ORF">UFOVP1563_7</name>
    <name evidence="2" type="ORF">UFOVP1627_40</name>
</gene>
<accession>A0A6J5QQP6</accession>
<proteinExistence type="predicted"/>
<evidence type="ECO:0008006" key="4">
    <source>
        <dbReference type="Google" id="ProtNLM"/>
    </source>
</evidence>
<dbReference type="NCBIfam" id="NF033394">
    <property type="entry name" value="capsid_maj_Podo"/>
    <property type="match status" value="1"/>
</dbReference>
<dbReference type="EMBL" id="LR797484">
    <property type="protein sequence ID" value="CAB4219780.1"/>
    <property type="molecule type" value="Genomic_DNA"/>
</dbReference>
<dbReference type="EMBL" id="LR798404">
    <property type="protein sequence ID" value="CAB5229573.1"/>
    <property type="molecule type" value="Genomic_DNA"/>
</dbReference>
<dbReference type="EMBL" id="LR797072">
    <property type="protein sequence ID" value="CAB4184896.1"/>
    <property type="molecule type" value="Genomic_DNA"/>
</dbReference>
<organism evidence="1">
    <name type="scientific">uncultured Caudovirales phage</name>
    <dbReference type="NCBI Taxonomy" id="2100421"/>
    <lineage>
        <taxon>Viruses</taxon>
        <taxon>Duplodnaviria</taxon>
        <taxon>Heunggongvirae</taxon>
        <taxon>Uroviricota</taxon>
        <taxon>Caudoviricetes</taxon>
        <taxon>Peduoviridae</taxon>
        <taxon>Maltschvirus</taxon>
        <taxon>Maltschvirus maltsch</taxon>
    </lineage>
</organism>
<dbReference type="InterPro" id="IPR049718">
    <property type="entry name" value="AKO59007-like"/>
</dbReference>
<evidence type="ECO:0000313" key="1">
    <source>
        <dbReference type="EMBL" id="CAB4184896.1"/>
    </source>
</evidence>
<reference evidence="1" key="1">
    <citation type="submission" date="2020-05" db="EMBL/GenBank/DDBJ databases">
        <authorList>
            <person name="Chiriac C."/>
            <person name="Salcher M."/>
            <person name="Ghai R."/>
            <person name="Kavagutti S V."/>
        </authorList>
    </citation>
    <scope>NUCLEOTIDE SEQUENCE</scope>
</reference>
<name>A0A6J5QQP6_9CAUD</name>
<sequence length="333" mass="35592">MPIGGGIIPATGSSQYTELTYVTRRAFIPKLVVQLYNSTPLMAALIANSQSASGGVSSITVPVQGSQFVNAQWSDYSGSFNQPSVQQGAFNAEFDLKLMIAPVPFLGMEGAVQQDAAIIPLIEARMNDATNVMMDAMATALYTNTTNTQQFIGLPAAVNSTGTYGNIDRATYSWWASKKYAAGSVNPTRQNILQYISGTVKNGAEVPSFAVCGFGTWTLLAQDYVGQEQYVITPGAGFAGDANGPSAAFRALMVAGVPIYPDPYCPEGTVYFLNTNYLSLYIHEQGSFVFTGFESTLPNWQIGYVGAVLMIAELVNTKPKSMTQVTGFNSLSL</sequence>
<evidence type="ECO:0000313" key="3">
    <source>
        <dbReference type="EMBL" id="CAB5229573.1"/>
    </source>
</evidence>